<dbReference type="GO" id="GO:0005634">
    <property type="term" value="C:nucleus"/>
    <property type="evidence" value="ECO:0007669"/>
    <property type="project" value="TreeGrafter"/>
</dbReference>
<evidence type="ECO:0000256" key="3">
    <source>
        <dbReference type="ARBA" id="ARBA00022801"/>
    </source>
</evidence>
<dbReference type="Gene3D" id="3.90.70.10">
    <property type="entry name" value="Cysteine proteinases"/>
    <property type="match status" value="1"/>
</dbReference>
<dbReference type="GO" id="GO:0006508">
    <property type="term" value="P:proteolysis"/>
    <property type="evidence" value="ECO:0007669"/>
    <property type="project" value="UniProtKB-KW"/>
</dbReference>
<reference evidence="8" key="1">
    <citation type="submission" date="2023-11" db="UniProtKB">
        <authorList>
            <consortium name="WormBaseParasite"/>
        </authorList>
    </citation>
    <scope>IDENTIFICATION</scope>
</reference>
<dbReference type="GO" id="GO:0005829">
    <property type="term" value="C:cytosol"/>
    <property type="evidence" value="ECO:0007669"/>
    <property type="project" value="TreeGrafter"/>
</dbReference>
<dbReference type="PANTHER" id="PTHR24006">
    <property type="entry name" value="UBIQUITIN CARBOXYL-TERMINAL HYDROLASE"/>
    <property type="match status" value="1"/>
</dbReference>
<accession>A0AA84Z904</accession>
<dbReference type="InterPro" id="IPR050164">
    <property type="entry name" value="Peptidase_C19"/>
</dbReference>
<evidence type="ECO:0000259" key="5">
    <source>
        <dbReference type="PROSITE" id="PS50030"/>
    </source>
</evidence>
<dbReference type="PROSITE" id="PS50030">
    <property type="entry name" value="UBA"/>
    <property type="match status" value="1"/>
</dbReference>
<feature type="region of interest" description="Disordered" evidence="4">
    <location>
        <begin position="2773"/>
        <end position="2797"/>
    </location>
</feature>
<evidence type="ECO:0000313" key="7">
    <source>
        <dbReference type="Proteomes" id="UP000050790"/>
    </source>
</evidence>
<name>A0AA84Z904_9TREM</name>
<dbReference type="InterPro" id="IPR056850">
    <property type="entry name" value="ARM_UBP34_24_USP9X_Y"/>
</dbReference>
<dbReference type="SUPFAM" id="SSF54001">
    <property type="entry name" value="Cysteine proteinases"/>
    <property type="match status" value="1"/>
</dbReference>
<dbReference type="InterPro" id="IPR001394">
    <property type="entry name" value="Peptidase_C19_UCH"/>
</dbReference>
<feature type="compositionally biased region" description="Polar residues" evidence="4">
    <location>
        <begin position="3912"/>
        <end position="3924"/>
    </location>
</feature>
<dbReference type="FunFam" id="3.90.70.10:FF:000022">
    <property type="entry name" value="Ubiquitin carboxyl-terminal hydrolase 24"/>
    <property type="match status" value="1"/>
</dbReference>
<dbReference type="PANTHER" id="PTHR24006:SF943">
    <property type="entry name" value="UBIQUITIN CARBOXYL-TERMINAL HYDROLASE PUF"/>
    <property type="match status" value="1"/>
</dbReference>
<evidence type="ECO:0000256" key="2">
    <source>
        <dbReference type="ARBA" id="ARBA00022786"/>
    </source>
</evidence>
<protein>
    <recommendedName>
        <fullName evidence="9">UBA domain-containing protein</fullName>
    </recommendedName>
</protein>
<dbReference type="InterPro" id="IPR038765">
    <property type="entry name" value="Papain-like_cys_pep_sf"/>
</dbReference>
<dbReference type="InterPro" id="IPR028889">
    <property type="entry name" value="USP"/>
</dbReference>
<dbReference type="Proteomes" id="UP000050790">
    <property type="component" value="Unassembled WGS sequence"/>
</dbReference>
<evidence type="ECO:0000313" key="8">
    <source>
        <dbReference type="WBParaSite" id="SMRG1_14300.1"/>
    </source>
</evidence>
<evidence type="ECO:0000256" key="4">
    <source>
        <dbReference type="SAM" id="MobiDB-lite"/>
    </source>
</evidence>
<dbReference type="PROSITE" id="PS00972">
    <property type="entry name" value="USP_1"/>
    <property type="match status" value="1"/>
</dbReference>
<keyword evidence="1" id="KW-0645">Protease</keyword>
<dbReference type="PROSITE" id="PS50235">
    <property type="entry name" value="USP_3"/>
    <property type="match status" value="1"/>
</dbReference>
<dbReference type="InterPro" id="IPR015940">
    <property type="entry name" value="UBA"/>
</dbReference>
<sequence length="3924" mass="445411">MSDEENLQKLLLMGFTDEDNIRAVLKSCSSDVNEAISVLSSEGVYTRNNCAFTPDKSMIRNKETLEDEYSGSATVSLDESSDPLDKLVLGHNISIGFSSLEFNRLQSRILTEQWDIPCLRSQSLGICLMGVIYEIKVNGLKTFDLYPEVQRFLTICLKECVTKLMTSQAVFNWDRDTLEGVHNMLELIIRLICEYMSTLKVAILGEIKEYNGKVNDKEDSVESQPLRDKHLQSIGVLSCGAFLFTELFHILSMILDCETNYHQLCRDRNCNTGTYADPFNDWSQIAHKHLENIVFAEALPTPRNFYLVNLLNCFGVYNGFSLLSWFATQSWSNINLTSIFLLPMAKCCDYLTLYTLKSYAAKVMYRVIWRLSNLCIEDFKDRDSRIFELITSIRVLTYRLIDLNVADNLGSLLTPEECSFCLGSLMFTVFEPNWDDVILRYNKNNFNQQLNDQVSLFSISVIDKLHYSLLLTAISPPQGVGGATFNGRMMALRELIQQLEVSKQFENVNNSSSNWNKNNQKRSRPIVSLTSASLLATENAAFLAKRQRRRVLRLDQLMFWIQDNEVISKSLHKLDNTAYMTTLSNFFRSLGERITNDDLTTLWHRTSHQNGAAVDNILNLLTDLASSRFTQSQLKHLFFLVELSWMNLDLQAISHNFPDIKSNNNRKSKTSLIQLPPLDEPSTIRHARARLLNMIGRIGISSRDPNTADMCIELLWRLAHSDYSEEAKTFSRQNYKPKQSSPQKITFVDRILVSHGHKMDTTDSTVALEFPKYMHPEPIEAALAQQLVIIREFHCSGVEQRIRAMRWLLEAVGHISRNSLTFFMLAYLKSLLEFVLKNFIGKAKRDHLHELNRSHELITRVVDSLLHYEKWAISSHGDLLTADSLDALGFRHSDVIKRHFDLLNFLLRNAELTLSVERAKALWETLIGQTRAAPFDREQAFIWFSSCLNFLDTDAQAFVFTKVILKSNPALFRSIAGFECFKGFFEKVNLNEGRMKQVAKSWHVERPDLIGLDFLWDLYLALPSSDASLDGGHSNRLLDNEIYTKSNPAIDKPCETKSSVGDSSSKQQQIGAFKASTFSSSKPPLDAAKPARLLLLNVHWGQLAPKLRRDPESCYRRFFDTCRRRLETNYALGRGLITEYGITSVLAETGELLASLMLGLGPATKAKHCTRTAAKLAIRRLLGLVYAYIQSVEDEMFGSRAQYPNWKPHGCTYRGWDMHLLLNIETIKQGQPVVSLTNPVQIIGNQVIKKLSSCSSDVSSNNSQYFENHDSITLLAHSNEPLSSIRERANILSTAYLFGCQSKSNNQQDTGKSSSWTMATLSLQKEIRPKISILCESNQPIKKTILSHDAPGQRNEMRSNSKHNSYELLDTVLNRKPIGELGFQINRQLIVRFYAESNSRVRNRVSNISAVSSSAIQGLSNNSPYNSSFSLAGSYSSTLEFTNECFNNSILISKNYCLSNDESSSFLSNFRKRLETSSTLQVNHLITNDTSVLSLSNNNNNNKILTDSSTDLNNSNQTIPSTNVNIILPSVCLSNDSAVYELLFELAESELAYLNSSFMIQSNSRNKKVHSSSSSSNLSFGETQFPSTFSFLHPVRLLLACLPTYKSIRHGRNGNGTYLQYSLVCNPHMLLNASPYRVLYKLQLLSSALIPLDTSPWWEISPGCLLSPPSSTYLISQPLPMSIISRTHKELESISVDSNPRSNSASRRSHSRTSPINSDCKSNWFLSVDAINTNSQVINSTSAPSSPEISPRRRRRLKKLTSFTLSSDIFSFKGKSHKDVPKDLNLVADAPLIEYLEALVQLLERNLVPLSVESPYKSTNSVKKHISAFPFVLRSNHIRRQCITNDHEYLASNISQNTAKDNANWWRREVRHLCLQLLASLLNPITLVNNDEFTTTVHKSYNQNIMSEPIYTIPSDSVVYQITPILAYNLFNNLLDTALIDAGIDIELLHSNNSFTKQHSQELLNNFYYLSMPKSYMFLSHVDSKSGIAGVIEEISYFGRKILFQDVEISVQCIRLYFQCIIAYPCIFVDALLKSTNLENKFIQLLVYSSSTRIRNEMARQLEQLFILVSPFLFTGPTCYTRNSSLSVSHTSHSSICSLHGYIRHPEILNLILKTILDTPLPFFDVKLDIMSLPAVNILISQCAEYFRVRGFLLGQTPPQILKTNFNTDHITILQNDLLWFKKMMDIDDKNIQYYENQILNDCLLAGHLNSIRLICAQSIACVTSHCQCTLNHHLLSNGGLTPIIDKPASKINNRSNNNNSKLNYLKNGFITNINHLLPPIQLLKAMKNPDILVINMKNEETNSQTMLNKEFTENRIPIHSSVALKLAVDCIQITRDFIYYLIVECLFPAARYLLSDQNAKDLSLYAPSNGQLSKRECLRRSLSILFKNRNLPQFDVFKSLRPMTKEVSLSFLCFICRIDCQSLEKVVNLLILLHHSHKSDQISSEIATHTSILPNSIQSSSEIVLDHSSFKSTTEELLQKQHKVNTTPNIIGKAGVHWDVQPVVAGRAKCGFVGLRNGGATCYMNSVLQQLFMQPGVPETLLAITDTDDTDEKNILFQTQQLFGHLLESQIQYYDPVGFWKSFRPWSTDVEVNPYEQQDAFDFFQALIDQLDDELKKMRKEPFFQTLYQGIFLDSKFCDECDHRYDREEVFSAINLAVKANDLHEALNQFVRGEVLEGDNAYYCERCCVKRRAVKRLSIHSLPPVLCLHLKRFDFDWDRQIPIKFSHYFKFPRQLDMSPYLTGSTLKFRSSAFFSSHSSTSALLQREAKEATFAPSAANKRPNDNDITDFTESNTTDEIVDVENPVTFSNSPLSSPTYSTDHLYDDSDKIINTTNMTTDDNTDELTNMNSSNTLTNTSTLNISLSSTLDNQKKHENLYKLIGIVVHSGQANSGHYYSFIKDRRHCKGHQFNSMNAYQNTEQLYSSSVINQHSDEFAQNVTKSNLETISEIKNEVDNGQINTNNTTTNNSDINNNKNKHLINDHEIQDTEHWYRFNDTYVEPIELTDDLLEHECFGGTYKVTGNDGRNVETRTRYWSAYLLFYERVNMNSSSSSTVSKPLETEKITTSKDQPDFQLIVECGKEESNSQLININQSGVVRNSSTNLNEQSSMVTTDVTTTTTATKTTSIPNIMKSISMPTRIAQQIWTENMTFLRDQNIYSHEYFEFVRELCEGILVDVSSLRQEPERGVLGTKLLSHFLFNTFLCLHSRVKLNMALKSNESSLNSLCTSDVIELITKLNSDLFNLLTRLATTHPSATRCLMHFLYISPSQPCLVSMLLDPDPVARQQTANMILAVLQGFYGFKETNILDGTLTGLINNLLGLFDNGQIAEHLTEAGALFGLLRGYAEMCPHATVHLSNLRATKRILNFFIEPNNVNSSDSNQQPTCCTSFAEDAPNWSHQLRVWSPTQHREMGNLYYLLTILLLQTSFDAYRFSDPHDSSSTTRAPLVYRQTSQCRLLLRPQKETTLWLGLSTPPLLLNPVIKPVISNIQTDNTTTNTISNKVNYCSTHLVGLYRLCEIVLKAYIENPIIPNLTSFSLDEQGNQNFTACNNLTTVNLTGGLLSSTRVNPNELSIVIGNEPISLRQRIRELMLHISASSWDTSQCFIISLLDRIHSRPQCELRQYFDLLSELLRLTDCIQPARIIAVIDGLVDQKIYLNKNDNKWIWAPRPNGNRQLWAWNEAEMNNDIIQSENIGNEDVNQNINKYGPPEVLGLLDLIHTDYNRDPRRAYQYTKFIVELSTQNTAVLKYLSNYPEKWEPIVKWLKSLIESTSDEHFSRKNSLDLPRSHYLNDSLDSRRDMRKNESEGICIDIPTGLSNGQNVGSQLSNSFIQASNEYGEKSTTGFQRTKSAQKTLSEATRLLFSMPRPQHMSSDNPELEPTGLSSPLTSLMMTPLISNRNDDGEDDNNDGNSQHNDNLFLKLST</sequence>
<dbReference type="Gene3D" id="1.10.8.10">
    <property type="entry name" value="DNA helicase RuvA subunit, C-terminal domain"/>
    <property type="match status" value="1"/>
</dbReference>
<dbReference type="Pfam" id="PF25010">
    <property type="entry name" value="ARM_UBP24_USP9X-Y"/>
    <property type="match status" value="2"/>
</dbReference>
<dbReference type="GO" id="GO:0004843">
    <property type="term" value="F:cysteine-type deubiquitinase activity"/>
    <property type="evidence" value="ECO:0007669"/>
    <property type="project" value="InterPro"/>
</dbReference>
<feature type="domain" description="USP" evidence="6">
    <location>
        <begin position="2514"/>
        <end position="3046"/>
    </location>
</feature>
<dbReference type="WBParaSite" id="SMRG1_14300.1">
    <property type="protein sequence ID" value="SMRG1_14300.1"/>
    <property type="gene ID" value="SMRG1_14300"/>
</dbReference>
<feature type="region of interest" description="Disordered" evidence="4">
    <location>
        <begin position="3867"/>
        <end position="3924"/>
    </location>
</feature>
<proteinExistence type="predicted"/>
<dbReference type="Pfam" id="PF00443">
    <property type="entry name" value="UCH"/>
    <property type="match status" value="1"/>
</dbReference>
<evidence type="ECO:0000259" key="6">
    <source>
        <dbReference type="PROSITE" id="PS50235"/>
    </source>
</evidence>
<dbReference type="InterPro" id="IPR018200">
    <property type="entry name" value="USP_CS"/>
</dbReference>
<dbReference type="GO" id="GO:0016579">
    <property type="term" value="P:protein deubiquitination"/>
    <property type="evidence" value="ECO:0007669"/>
    <property type="project" value="InterPro"/>
</dbReference>
<organism evidence="7 8">
    <name type="scientific">Schistosoma margrebowiei</name>
    <dbReference type="NCBI Taxonomy" id="48269"/>
    <lineage>
        <taxon>Eukaryota</taxon>
        <taxon>Metazoa</taxon>
        <taxon>Spiralia</taxon>
        <taxon>Lophotrochozoa</taxon>
        <taxon>Platyhelminthes</taxon>
        <taxon>Trematoda</taxon>
        <taxon>Digenea</taxon>
        <taxon>Strigeidida</taxon>
        <taxon>Schistosomatoidea</taxon>
        <taxon>Schistosomatidae</taxon>
        <taxon>Schistosoma</taxon>
    </lineage>
</organism>
<dbReference type="PROSITE" id="PS00973">
    <property type="entry name" value="USP_2"/>
    <property type="match status" value="1"/>
</dbReference>
<feature type="domain" description="UBA" evidence="5">
    <location>
        <begin position="1"/>
        <end position="42"/>
    </location>
</feature>
<keyword evidence="3" id="KW-0378">Hydrolase</keyword>
<keyword evidence="2" id="KW-0833">Ubl conjugation pathway</keyword>
<feature type="compositionally biased region" description="Polar residues" evidence="4">
    <location>
        <begin position="3882"/>
        <end position="3897"/>
    </location>
</feature>
<evidence type="ECO:0000256" key="1">
    <source>
        <dbReference type="ARBA" id="ARBA00022670"/>
    </source>
</evidence>
<dbReference type="SMART" id="SM00165">
    <property type="entry name" value="UBA"/>
    <property type="match status" value="1"/>
</dbReference>
<evidence type="ECO:0008006" key="9">
    <source>
        <dbReference type="Google" id="ProtNLM"/>
    </source>
</evidence>
<feature type="region of interest" description="Disordered" evidence="4">
    <location>
        <begin position="1694"/>
        <end position="1717"/>
    </location>
</feature>